<comment type="caution">
    <text evidence="14">The sequence shown here is derived from an EMBL/GenBank/DDBJ whole genome shotgun (WGS) entry which is preliminary data.</text>
</comment>
<dbReference type="InterPro" id="IPR019734">
    <property type="entry name" value="TPR_rpt"/>
</dbReference>
<dbReference type="InterPro" id="IPR003594">
    <property type="entry name" value="HATPase_dom"/>
</dbReference>
<dbReference type="InterPro" id="IPR036890">
    <property type="entry name" value="HATPase_C_sf"/>
</dbReference>
<feature type="transmembrane region" description="Helical" evidence="11">
    <location>
        <begin position="399"/>
        <end position="419"/>
    </location>
</feature>
<feature type="chain" id="PRO_5045785665" description="histidine kinase" evidence="12">
    <location>
        <begin position="20"/>
        <end position="643"/>
    </location>
</feature>
<evidence type="ECO:0000313" key="14">
    <source>
        <dbReference type="EMBL" id="GAA4327823.1"/>
    </source>
</evidence>
<keyword evidence="7" id="KW-0067">ATP-binding</keyword>
<feature type="domain" description="Histidine kinase" evidence="13">
    <location>
        <begin position="458"/>
        <end position="641"/>
    </location>
</feature>
<keyword evidence="5" id="KW-0547">Nucleotide-binding</keyword>
<evidence type="ECO:0000256" key="5">
    <source>
        <dbReference type="ARBA" id="ARBA00022741"/>
    </source>
</evidence>
<dbReference type="EMBL" id="BAABGY010000007">
    <property type="protein sequence ID" value="GAA4327823.1"/>
    <property type="molecule type" value="Genomic_DNA"/>
</dbReference>
<keyword evidence="3" id="KW-0597">Phosphoprotein</keyword>
<keyword evidence="12" id="KW-0732">Signal</keyword>
<evidence type="ECO:0000256" key="11">
    <source>
        <dbReference type="SAM" id="Phobius"/>
    </source>
</evidence>
<dbReference type="Gene3D" id="3.30.565.10">
    <property type="entry name" value="Histidine kinase-like ATPase, C-terminal domain"/>
    <property type="match status" value="1"/>
</dbReference>
<dbReference type="SMART" id="SM00387">
    <property type="entry name" value="HATPase_c"/>
    <property type="match status" value="1"/>
</dbReference>
<keyword evidence="15" id="KW-1185">Reference proteome</keyword>
<gene>
    <name evidence="14" type="ORF">GCM10023184_17270</name>
</gene>
<dbReference type="Pfam" id="PF07730">
    <property type="entry name" value="HisKA_3"/>
    <property type="match status" value="1"/>
</dbReference>
<evidence type="ECO:0000256" key="7">
    <source>
        <dbReference type="ARBA" id="ARBA00022840"/>
    </source>
</evidence>
<dbReference type="InterPro" id="IPR005467">
    <property type="entry name" value="His_kinase_dom"/>
</dbReference>
<name>A0ABP8GPI1_9BACT</name>
<keyword evidence="11" id="KW-0472">Membrane</keyword>
<evidence type="ECO:0000256" key="1">
    <source>
        <dbReference type="ARBA" id="ARBA00000085"/>
    </source>
</evidence>
<dbReference type="Pfam" id="PF13424">
    <property type="entry name" value="TPR_12"/>
    <property type="match status" value="2"/>
</dbReference>
<accession>A0ABP8GPI1</accession>
<evidence type="ECO:0000256" key="6">
    <source>
        <dbReference type="ARBA" id="ARBA00022777"/>
    </source>
</evidence>
<dbReference type="Pfam" id="PF13374">
    <property type="entry name" value="TPR_10"/>
    <property type="match status" value="1"/>
</dbReference>
<dbReference type="SUPFAM" id="SSF55874">
    <property type="entry name" value="ATPase domain of HSP90 chaperone/DNA topoisomerase II/histidine kinase"/>
    <property type="match status" value="1"/>
</dbReference>
<feature type="coiled-coil region" evidence="10">
    <location>
        <begin position="357"/>
        <end position="384"/>
    </location>
</feature>
<dbReference type="InterPro" id="IPR011712">
    <property type="entry name" value="Sig_transdc_His_kin_sub3_dim/P"/>
</dbReference>
<dbReference type="PROSITE" id="PS50109">
    <property type="entry name" value="HIS_KIN"/>
    <property type="match status" value="1"/>
</dbReference>
<comment type="catalytic activity">
    <reaction evidence="1">
        <text>ATP + protein L-histidine = ADP + protein N-phospho-L-histidine.</text>
        <dbReference type="EC" id="2.7.13.3"/>
    </reaction>
</comment>
<dbReference type="PROSITE" id="PS50005">
    <property type="entry name" value="TPR"/>
    <property type="match status" value="2"/>
</dbReference>
<dbReference type="SMART" id="SM00028">
    <property type="entry name" value="TPR"/>
    <property type="match status" value="5"/>
</dbReference>
<dbReference type="Pfam" id="PF02518">
    <property type="entry name" value="HATPase_c"/>
    <property type="match status" value="1"/>
</dbReference>
<keyword evidence="6" id="KW-0418">Kinase</keyword>
<evidence type="ECO:0000256" key="4">
    <source>
        <dbReference type="ARBA" id="ARBA00022679"/>
    </source>
</evidence>
<evidence type="ECO:0000256" key="12">
    <source>
        <dbReference type="SAM" id="SignalP"/>
    </source>
</evidence>
<dbReference type="SUPFAM" id="SSF48452">
    <property type="entry name" value="TPR-like"/>
    <property type="match status" value="2"/>
</dbReference>
<reference evidence="15" key="1">
    <citation type="journal article" date="2019" name="Int. J. Syst. Evol. Microbiol.">
        <title>The Global Catalogue of Microorganisms (GCM) 10K type strain sequencing project: providing services to taxonomists for standard genome sequencing and annotation.</title>
        <authorList>
            <consortium name="The Broad Institute Genomics Platform"/>
            <consortium name="The Broad Institute Genome Sequencing Center for Infectious Disease"/>
            <person name="Wu L."/>
            <person name="Ma J."/>
        </authorList>
    </citation>
    <scope>NUCLEOTIDE SEQUENCE [LARGE SCALE GENOMIC DNA]</scope>
    <source>
        <strain evidence="15">JCM 17919</strain>
    </source>
</reference>
<sequence length="643" mass="71533">MRLPGILLSALLIAGTFTAAGQNRDSLLQLVRTLPEDTAKIDAYYAYGYALELDGEQPESAAHFYRKAYALAVKGGHIKGQIKYASYYSALLNYKGQLDSSYALNLAALRLALDHKLPLESAKAYANVANVLNYQGRYDSAVYYYTHAAALFEKIGDLRFLNIIYQNLGTVFDELRQFDKAIAYADKSITLSRARKDSETLTAAYANKGGSLTSLKRYPEALDAFQQSLAISRAAGSAYNTQVALMMLGELFAKQQLYRRSIGYFEQSLALCRENDFDANISTCLNGLAMNHFYLGALDRADNYVQQAIAISRSTGVFTDLTQQFKLAADIKAGLGQHAAAYRYLQEYTRLSDSLTNATVRRNAEELDKKFETAQKDKALLDKQLQLARSKEDLREKQALLVAVLGALSLLLLTFFFSYRSGRHKRALQQKQIEALGREAEVIRLRATLEGQEEERRRIAQEIHDELGAGLTSIVFLSAGDTGNGPRIGTIARGLVSQMNEIVWSMNTGQDQLQELVSYIRHNIGELLETAGIAYVFHIPDEIPDRSLPGVQRRHIYLTVKEAVHNSIKHAGATQVTISMDFSDGIAITVEDDGRGLQEEAPKRKGNGMTNMEQRMERAGGTFRILSRRPVKLRLEVPATVEA</sequence>
<feature type="signal peptide" evidence="12">
    <location>
        <begin position="1"/>
        <end position="19"/>
    </location>
</feature>
<keyword evidence="10" id="KW-0175">Coiled coil</keyword>
<protein>
    <recommendedName>
        <fullName evidence="2">histidine kinase</fullName>
        <ecNumber evidence="2">2.7.13.3</ecNumber>
    </recommendedName>
</protein>
<dbReference type="InterPro" id="IPR011990">
    <property type="entry name" value="TPR-like_helical_dom_sf"/>
</dbReference>
<evidence type="ECO:0000259" key="13">
    <source>
        <dbReference type="PROSITE" id="PS50109"/>
    </source>
</evidence>
<feature type="repeat" description="TPR" evidence="9">
    <location>
        <begin position="162"/>
        <end position="195"/>
    </location>
</feature>
<evidence type="ECO:0000256" key="3">
    <source>
        <dbReference type="ARBA" id="ARBA00022553"/>
    </source>
</evidence>
<keyword evidence="8" id="KW-0902">Two-component regulatory system</keyword>
<organism evidence="14 15">
    <name type="scientific">Flaviaesturariibacter amylovorans</name>
    <dbReference type="NCBI Taxonomy" id="1084520"/>
    <lineage>
        <taxon>Bacteria</taxon>
        <taxon>Pseudomonadati</taxon>
        <taxon>Bacteroidota</taxon>
        <taxon>Chitinophagia</taxon>
        <taxon>Chitinophagales</taxon>
        <taxon>Chitinophagaceae</taxon>
        <taxon>Flaviaestuariibacter</taxon>
    </lineage>
</organism>
<keyword evidence="9" id="KW-0802">TPR repeat</keyword>
<evidence type="ECO:0000256" key="8">
    <source>
        <dbReference type="ARBA" id="ARBA00023012"/>
    </source>
</evidence>
<keyword evidence="4" id="KW-0808">Transferase</keyword>
<dbReference type="EC" id="2.7.13.3" evidence="2"/>
<dbReference type="InterPro" id="IPR050482">
    <property type="entry name" value="Sensor_HK_TwoCompSys"/>
</dbReference>
<feature type="repeat" description="TPR" evidence="9">
    <location>
        <begin position="202"/>
        <end position="235"/>
    </location>
</feature>
<keyword evidence="11" id="KW-1133">Transmembrane helix</keyword>
<proteinExistence type="predicted"/>
<evidence type="ECO:0000256" key="2">
    <source>
        <dbReference type="ARBA" id="ARBA00012438"/>
    </source>
</evidence>
<dbReference type="Proteomes" id="UP001501725">
    <property type="component" value="Unassembled WGS sequence"/>
</dbReference>
<evidence type="ECO:0000256" key="9">
    <source>
        <dbReference type="PROSITE-ProRule" id="PRU00339"/>
    </source>
</evidence>
<dbReference type="PANTHER" id="PTHR24421">
    <property type="entry name" value="NITRATE/NITRITE SENSOR PROTEIN NARX-RELATED"/>
    <property type="match status" value="1"/>
</dbReference>
<dbReference type="RefSeq" id="WP_345255113.1">
    <property type="nucleotide sequence ID" value="NZ_BAABGY010000007.1"/>
</dbReference>
<dbReference type="PANTHER" id="PTHR24421:SF10">
    <property type="entry name" value="NITRATE_NITRITE SENSOR PROTEIN NARQ"/>
    <property type="match status" value="1"/>
</dbReference>
<keyword evidence="11" id="KW-0812">Transmembrane</keyword>
<dbReference type="Gene3D" id="1.25.40.10">
    <property type="entry name" value="Tetratricopeptide repeat domain"/>
    <property type="match status" value="2"/>
</dbReference>
<evidence type="ECO:0000256" key="10">
    <source>
        <dbReference type="SAM" id="Coils"/>
    </source>
</evidence>
<evidence type="ECO:0000313" key="15">
    <source>
        <dbReference type="Proteomes" id="UP001501725"/>
    </source>
</evidence>
<dbReference type="CDD" id="cd16917">
    <property type="entry name" value="HATPase_UhpB-NarQ-NarX-like"/>
    <property type="match status" value="1"/>
</dbReference>